<dbReference type="RefSeq" id="XP_018096149.1">
    <property type="nucleotide sequence ID" value="XM_018240660.2"/>
</dbReference>
<evidence type="ECO:0000256" key="1">
    <source>
        <dbReference type="SAM" id="MobiDB-lite"/>
    </source>
</evidence>
<dbReference type="OrthoDB" id="5981048at2759"/>
<dbReference type="CTD" id="108704211"/>
<evidence type="ECO:0000259" key="2">
    <source>
        <dbReference type="Pfam" id="PF16043"/>
    </source>
</evidence>
<gene>
    <name evidence="4" type="primary">LOC108704211</name>
</gene>
<dbReference type="Pfam" id="PF16043">
    <property type="entry name" value="DUF4795"/>
    <property type="match status" value="1"/>
</dbReference>
<reference evidence="4" key="1">
    <citation type="submission" date="2025-08" db="UniProtKB">
        <authorList>
            <consortium name="RefSeq"/>
        </authorList>
    </citation>
    <scope>IDENTIFICATION</scope>
    <source>
        <strain evidence="4">J_2021</strain>
        <tissue evidence="4">Erythrocytes</tissue>
    </source>
</reference>
<dbReference type="PANTHER" id="PTHR47080:SF1">
    <property type="entry name" value="CHROMOSOME 16 OPEN READING FRAME 96"/>
    <property type="match status" value="1"/>
</dbReference>
<feature type="region of interest" description="Disordered" evidence="1">
    <location>
        <begin position="582"/>
        <end position="662"/>
    </location>
</feature>
<dbReference type="InterPro" id="IPR032013">
    <property type="entry name" value="DUF4795"/>
</dbReference>
<proteinExistence type="predicted"/>
<dbReference type="GeneID" id="108704211"/>
<keyword evidence="3" id="KW-1185">Reference proteome</keyword>
<dbReference type="AlphaFoldDB" id="A0A8J0TWB4"/>
<protein>
    <submittedName>
        <fullName evidence="4">Uncharacterized protein C16orf96 homolog isoform X1</fullName>
    </submittedName>
</protein>
<dbReference type="Proteomes" id="UP000186698">
    <property type="component" value="Chromosome 9_10S"/>
</dbReference>
<dbReference type="KEGG" id="xla:108704211"/>
<name>A0A8J0TWB4_XENLA</name>
<accession>A0A8J0TWB4</accession>
<evidence type="ECO:0000313" key="4">
    <source>
        <dbReference type="RefSeq" id="XP_018096149.1"/>
    </source>
</evidence>
<feature type="domain" description="DUF4795" evidence="2">
    <location>
        <begin position="307"/>
        <end position="499"/>
    </location>
</feature>
<dbReference type="PANTHER" id="PTHR47080">
    <property type="entry name" value="CHROMOSOME 16 OPEN READING FRAME 96"/>
    <property type="match status" value="1"/>
</dbReference>
<organism evidence="3 4">
    <name type="scientific">Xenopus laevis</name>
    <name type="common">African clawed frog</name>
    <dbReference type="NCBI Taxonomy" id="8355"/>
    <lineage>
        <taxon>Eukaryota</taxon>
        <taxon>Metazoa</taxon>
        <taxon>Chordata</taxon>
        <taxon>Craniata</taxon>
        <taxon>Vertebrata</taxon>
        <taxon>Euteleostomi</taxon>
        <taxon>Amphibia</taxon>
        <taxon>Batrachia</taxon>
        <taxon>Anura</taxon>
        <taxon>Pipoidea</taxon>
        <taxon>Pipidae</taxon>
        <taxon>Xenopodinae</taxon>
        <taxon>Xenopus</taxon>
        <taxon>Xenopus</taxon>
    </lineage>
</organism>
<sequence>MSGSVSFRELVNLAIGSPELGAVNFNALHSLLHGLLDHLQLGDKRKTLSLEEREFIQPVRPVSEDLATKDARPTSLFHQLQDKMTKMEARLEHLDSLPTSDSLLQRSQQEKQPVQEMWQLIQLRRKVEMNEDGVHKAMGAFQELLSTFNGLKETTTQLQDNLGALKGFVAQMNINDIERRLQELEGQSRNIPVMADKLAAVSNRLMSYPESSEVLTWGSLHGSLTDHQRAEFGMSEEQKQREAKHILSSLGQLPGRHEGLELKVQTLEVELRRLEDEISNKGVPEDLLEQLRSLREDVDTISIANKKGADDLWDMQNSLRQLNLGLQQLQSRTDSLAADLAETATLQGQISELDRKKLDREELTIELSTKADKRALEAKVSQSQLEAAVNQVSSVLEDLIKKLSVQEAEWQGMMEKLLAGLEAKLSRSDLDSIHKNMEELWRTLKKHLSAGDQYDPDGAAGSRKRLFEKVKCISCDRPVTMATGPHLVTVRAANLVPRNQLNGAEMSRERNSGDPAEVAEPEFQYSLPPRPHTAFSHHPKTSRAKSLATVLTYGDPGQALYKNCEVDVMGVDGIMYRGRLDRTLPSYPPERDPSGVRSPQPPGRMERSRSATPLHRHSGHSHDSPHGSKRPQSHTSFTPRSAFHVPTVPPSDTPNPLQLSDS</sequence>
<evidence type="ECO:0000313" key="3">
    <source>
        <dbReference type="Proteomes" id="UP000186698"/>
    </source>
</evidence>